<reference evidence="2" key="1">
    <citation type="submission" date="2022-08" db="EMBL/GenBank/DDBJ databases">
        <title>Genome sequencing of akame (Lates japonicus).</title>
        <authorList>
            <person name="Hashiguchi Y."/>
            <person name="Takahashi H."/>
        </authorList>
    </citation>
    <scope>NUCLEOTIDE SEQUENCE</scope>
    <source>
        <strain evidence="2">Kochi</strain>
    </source>
</reference>
<comment type="caution">
    <text evidence="2">The sequence shown here is derived from an EMBL/GenBank/DDBJ whole genome shotgun (WGS) entry which is preliminary data.</text>
</comment>
<accession>A0AAD3QYJ3</accession>
<evidence type="ECO:0000256" key="1">
    <source>
        <dbReference type="SAM" id="MobiDB-lite"/>
    </source>
</evidence>
<protein>
    <submittedName>
        <fullName evidence="2">Cell adhesion molecule 3-like isoform X1</fullName>
    </submittedName>
</protein>
<feature type="region of interest" description="Disordered" evidence="1">
    <location>
        <begin position="1"/>
        <end position="21"/>
    </location>
</feature>
<dbReference type="Proteomes" id="UP001279410">
    <property type="component" value="Unassembled WGS sequence"/>
</dbReference>
<name>A0AAD3QYJ3_LATJO</name>
<evidence type="ECO:0000313" key="2">
    <source>
        <dbReference type="EMBL" id="GLD50744.1"/>
    </source>
</evidence>
<gene>
    <name evidence="2" type="ORF">AKAME5_000389200</name>
</gene>
<feature type="region of interest" description="Disordered" evidence="1">
    <location>
        <begin position="46"/>
        <end position="83"/>
    </location>
</feature>
<proteinExistence type="predicted"/>
<evidence type="ECO:0000313" key="3">
    <source>
        <dbReference type="Proteomes" id="UP001279410"/>
    </source>
</evidence>
<dbReference type="EMBL" id="BRZM01000010">
    <property type="protein sequence ID" value="GLD50744.1"/>
    <property type="molecule type" value="Genomic_DNA"/>
</dbReference>
<sequence length="83" mass="8960">MLSFSGKPTPLAEDEDEEAEGDRLSFELTMFDRQQRKVGVAGSVPLEVVGGDDDPLQPVTSDETGSQNRTLTCRVAESDNSSL</sequence>
<dbReference type="AlphaFoldDB" id="A0AAD3QYJ3"/>
<organism evidence="2 3">
    <name type="scientific">Lates japonicus</name>
    <name type="common">Japanese lates</name>
    <dbReference type="NCBI Taxonomy" id="270547"/>
    <lineage>
        <taxon>Eukaryota</taxon>
        <taxon>Metazoa</taxon>
        <taxon>Chordata</taxon>
        <taxon>Craniata</taxon>
        <taxon>Vertebrata</taxon>
        <taxon>Euteleostomi</taxon>
        <taxon>Actinopterygii</taxon>
        <taxon>Neopterygii</taxon>
        <taxon>Teleostei</taxon>
        <taxon>Neoteleostei</taxon>
        <taxon>Acanthomorphata</taxon>
        <taxon>Carangaria</taxon>
        <taxon>Carangaria incertae sedis</taxon>
        <taxon>Centropomidae</taxon>
        <taxon>Lates</taxon>
    </lineage>
</organism>
<feature type="compositionally biased region" description="Polar residues" evidence="1">
    <location>
        <begin position="58"/>
        <end position="71"/>
    </location>
</feature>
<keyword evidence="3" id="KW-1185">Reference proteome</keyword>